<reference evidence="8" key="1">
    <citation type="submission" date="2024-03" db="EMBL/GenBank/DDBJ databases">
        <authorList>
            <consortium name="ELIXIR-Norway"/>
            <consortium name="Elixir Norway"/>
        </authorList>
    </citation>
    <scope>NUCLEOTIDE SEQUENCE</scope>
</reference>
<feature type="domain" description="PNPLA" evidence="7">
    <location>
        <begin position="742"/>
        <end position="917"/>
    </location>
</feature>
<dbReference type="PANTHER" id="PTHR14226:SF10">
    <property type="entry name" value="TRIACYLGLYCEROL LIPASE 4-RELATED"/>
    <property type="match status" value="1"/>
</dbReference>
<accession>A0ABP1BMS5</accession>
<dbReference type="InterPro" id="IPR050301">
    <property type="entry name" value="NTE"/>
</dbReference>
<feature type="region of interest" description="Disordered" evidence="5">
    <location>
        <begin position="1262"/>
        <end position="1338"/>
    </location>
</feature>
<gene>
    <name evidence="8" type="ORF">CSSPJE1EN2_LOCUS19150</name>
</gene>
<proteinExistence type="predicted"/>
<evidence type="ECO:0000256" key="4">
    <source>
        <dbReference type="PROSITE-ProRule" id="PRU01161"/>
    </source>
</evidence>
<sequence length="1363" mass="149933">MAGGGGGGGGGIAAAVVVVANKQLDYNNTFFSNVLTGIYHLFLVYGVHRYGLQFLYRSSQSLQFVLEGLGFLPLINIAEKKLGFAITGRRTSKQASGDDHGDDDHDVADDAAVDFAVTQKDAELDARLTELELNWRNRLSRVLPEENGNGEMEENQNVSSFAAADLDARRLGTMQEHGEEEEERRRDSVAAANVVEQEDLPHAFVPRIVDPSSPTIPYLNLDFPAALLASELDGEESSGFMFEEFVVEHNDGNNHPSSVLLPMGKLFSCLLVLSFWSPLSKENRVQMVERLEKLFRANPRVECFRDSTTVLQTKVWTHEYLLDDAETLFREAVTFDSHCTLQLGTWGIFMSFPGQQIELLKLQGINMPFIASATQLSAGLLEIKGQNFGGCKIIASTPDESASLIYVSWFEKGKDGLQVLGMQLPFPNGVRGLHIYAAKNFNANGSVVTVRTLPAQINFNGTQIPTTPSDPSAVILTALIIAVPAAHISWSIVVPSPTSMIVAMAGQVLGWMLGWVMLQLLATRSMEKQPFGSSVEDIHILAKWRQVVAMIVVVLLAVLSWARLVVVDPRLMMAGMVVSTVVAVAIQGRLKLLESQEEVELACRHAYWEKAAATAVTYDEWAYAASMLKRGDETAGYSDGGAFYDESFVRGKLSELQLSRTEGDINCMLFSLRSILSRDLGNMCNPELHRGRQQIPPLVHNYLNEVRSYLCTICDVDSEVLSLELKVSFMNELRLKFGRTALIFSGHIECGIFHSNVLRTLVEHQLLPSIIMGANIGAIVASFAATRTELELQSFFYDEIPPSMSTVGAIYVAAYCLSQDNASTFEMEKLQTCLQDLIGNLTFKEAFLVSGRVLGISVPACPTKQEPSQFLNYLTSPNIVIWSAILLSCAPRNGLLKMPELMMKCKNDDMAPCAVTSIVSVPRCRSQANLESDLPLQQLRELFNVNNFVISQASPYVAPALFLKETIRESAGLFASKIAELVEMEVKHRCAQLVKLGIRMGGLTSMYAGEWEGDINIVMPVTLSKAIAKVMVSHWDEPSPDELRRLAMYARRRTWAKLSAIQASCGVELMIDECVLKLNQQSSTENNAATQDDNHFPRDDFEVELLAVDGGPMLDDPMQGLDDIFQATRLDNNIAGYFTWGESEVEPDTEDLDTDESFEPCDDEIVLDAEKLSQWSRSESDSEDARDSLLRIVEHNIDQEDEISSSDTLRGLDGRVSDCLTKEFPLLDEARSHQHHSVLLHKDGTSKVHSDKLVQEMLLGQPEKEGAISSEDLNATGISSPKYEPESTVSSILESQLLSSTSKAESSTVGANNVKHSGVGKDQSSEEQSNNHGKEGLLQAIRISNVSVGCSGSADSLGPKETV</sequence>
<name>A0ABP1BMS5_9BRYO</name>
<keyword evidence="9" id="KW-1185">Reference proteome</keyword>
<comment type="caution">
    <text evidence="4">Lacks conserved residue(s) required for the propagation of feature annotation.</text>
</comment>
<keyword evidence="3" id="KW-0443">Lipid metabolism</keyword>
<dbReference type="InterPro" id="IPR021771">
    <property type="entry name" value="Triacylglycerol_lipase_N"/>
</dbReference>
<dbReference type="PANTHER" id="PTHR14226">
    <property type="entry name" value="NEUROPATHY TARGET ESTERASE/SWISS CHEESE D.MELANOGASTER"/>
    <property type="match status" value="1"/>
</dbReference>
<keyword evidence="1" id="KW-0378">Hydrolase</keyword>
<dbReference type="PROSITE" id="PS51635">
    <property type="entry name" value="PNPLA"/>
    <property type="match status" value="1"/>
</dbReference>
<keyword evidence="2" id="KW-0442">Lipid degradation</keyword>
<feature type="transmembrane region" description="Helical" evidence="6">
    <location>
        <begin position="473"/>
        <end position="493"/>
    </location>
</feature>
<evidence type="ECO:0000256" key="2">
    <source>
        <dbReference type="ARBA" id="ARBA00022963"/>
    </source>
</evidence>
<evidence type="ECO:0000256" key="6">
    <source>
        <dbReference type="SAM" id="Phobius"/>
    </source>
</evidence>
<organism evidence="8 9">
    <name type="scientific">Sphagnum jensenii</name>
    <dbReference type="NCBI Taxonomy" id="128206"/>
    <lineage>
        <taxon>Eukaryota</taxon>
        <taxon>Viridiplantae</taxon>
        <taxon>Streptophyta</taxon>
        <taxon>Embryophyta</taxon>
        <taxon>Bryophyta</taxon>
        <taxon>Sphagnophytina</taxon>
        <taxon>Sphagnopsida</taxon>
        <taxon>Sphagnales</taxon>
        <taxon>Sphagnaceae</taxon>
        <taxon>Sphagnum</taxon>
    </lineage>
</organism>
<evidence type="ECO:0000313" key="8">
    <source>
        <dbReference type="EMBL" id="CAK9877108.1"/>
    </source>
</evidence>
<evidence type="ECO:0000256" key="5">
    <source>
        <dbReference type="SAM" id="MobiDB-lite"/>
    </source>
</evidence>
<dbReference type="InterPro" id="IPR002641">
    <property type="entry name" value="PNPLA_dom"/>
</dbReference>
<keyword evidence="6" id="KW-0812">Transmembrane</keyword>
<dbReference type="Proteomes" id="UP001497522">
    <property type="component" value="Chromosome 5"/>
</dbReference>
<evidence type="ECO:0000256" key="3">
    <source>
        <dbReference type="ARBA" id="ARBA00023098"/>
    </source>
</evidence>
<feature type="transmembrane region" description="Helical" evidence="6">
    <location>
        <begin position="499"/>
        <end position="523"/>
    </location>
</feature>
<feature type="transmembrane region" description="Helical" evidence="6">
    <location>
        <begin position="544"/>
        <end position="564"/>
    </location>
</feature>
<evidence type="ECO:0000256" key="1">
    <source>
        <dbReference type="ARBA" id="ARBA00022801"/>
    </source>
</evidence>
<dbReference type="SUPFAM" id="SSF52151">
    <property type="entry name" value="FabD/lysophospholipase-like"/>
    <property type="match status" value="1"/>
</dbReference>
<keyword evidence="6" id="KW-0472">Membrane</keyword>
<dbReference type="InterPro" id="IPR016035">
    <property type="entry name" value="Acyl_Trfase/lysoPLipase"/>
</dbReference>
<dbReference type="Pfam" id="PF11815">
    <property type="entry name" value="DUF3336"/>
    <property type="match status" value="1"/>
</dbReference>
<protein>
    <recommendedName>
        <fullName evidence="7">PNPLA domain-containing protein</fullName>
    </recommendedName>
</protein>
<evidence type="ECO:0000313" key="9">
    <source>
        <dbReference type="Proteomes" id="UP001497522"/>
    </source>
</evidence>
<feature type="compositionally biased region" description="Polar residues" evidence="5">
    <location>
        <begin position="1287"/>
        <end position="1315"/>
    </location>
</feature>
<keyword evidence="6" id="KW-1133">Transmembrane helix</keyword>
<dbReference type="EMBL" id="OZ023706">
    <property type="protein sequence ID" value="CAK9877108.1"/>
    <property type="molecule type" value="Genomic_DNA"/>
</dbReference>
<evidence type="ECO:0000259" key="7">
    <source>
        <dbReference type="PROSITE" id="PS51635"/>
    </source>
</evidence>